<evidence type="ECO:0000313" key="1">
    <source>
        <dbReference type="EMBL" id="SFD15021.1"/>
    </source>
</evidence>
<reference evidence="2" key="1">
    <citation type="submission" date="2016-10" db="EMBL/GenBank/DDBJ databases">
        <authorList>
            <person name="Varghese N."/>
            <person name="Submissions S."/>
        </authorList>
    </citation>
    <scope>NUCLEOTIDE SEQUENCE [LARGE SCALE GENOMIC DNA]</scope>
    <source>
        <strain evidence="2">CGMCC 1.12041</strain>
    </source>
</reference>
<name>A0A1I1PYP9_9BURK</name>
<dbReference type="RefSeq" id="WP_143084602.1">
    <property type="nucleotide sequence ID" value="NZ_FOLD01000017.1"/>
</dbReference>
<keyword evidence="2" id="KW-1185">Reference proteome</keyword>
<proteinExistence type="predicted"/>
<dbReference type="EMBL" id="FOLD01000017">
    <property type="protein sequence ID" value="SFD15021.1"/>
    <property type="molecule type" value="Genomic_DNA"/>
</dbReference>
<organism evidence="1 2">
    <name type="scientific">Massilia yuzhufengensis</name>
    <dbReference type="NCBI Taxonomy" id="1164594"/>
    <lineage>
        <taxon>Bacteria</taxon>
        <taxon>Pseudomonadati</taxon>
        <taxon>Pseudomonadota</taxon>
        <taxon>Betaproteobacteria</taxon>
        <taxon>Burkholderiales</taxon>
        <taxon>Oxalobacteraceae</taxon>
        <taxon>Telluria group</taxon>
        <taxon>Massilia</taxon>
    </lineage>
</organism>
<sequence>MANVVSAALEYAGRHQGAGPDVEWQVRFVGDESRSGHIEHVQDQVYALVKSKGDTYYFDADKVVFMRVK</sequence>
<protein>
    <submittedName>
        <fullName evidence="1">Uncharacterized protein</fullName>
    </submittedName>
</protein>
<dbReference type="AlphaFoldDB" id="A0A1I1PYP9"/>
<dbReference type="Proteomes" id="UP000198639">
    <property type="component" value="Unassembled WGS sequence"/>
</dbReference>
<gene>
    <name evidence="1" type="ORF">SAMN05216204_11790</name>
</gene>
<accession>A0A1I1PYP9</accession>
<evidence type="ECO:0000313" key="2">
    <source>
        <dbReference type="Proteomes" id="UP000198639"/>
    </source>
</evidence>